<name>V4C406_LOTGI</name>
<evidence type="ECO:0000256" key="1">
    <source>
        <dbReference type="SAM" id="SignalP"/>
    </source>
</evidence>
<dbReference type="RefSeq" id="XP_009053027.1">
    <property type="nucleotide sequence ID" value="XM_009054779.1"/>
</dbReference>
<reference evidence="2 3" key="1">
    <citation type="journal article" date="2013" name="Nature">
        <title>Insights into bilaterian evolution from three spiralian genomes.</title>
        <authorList>
            <person name="Simakov O."/>
            <person name="Marletaz F."/>
            <person name="Cho S.J."/>
            <person name="Edsinger-Gonzales E."/>
            <person name="Havlak P."/>
            <person name="Hellsten U."/>
            <person name="Kuo D.H."/>
            <person name="Larsson T."/>
            <person name="Lv J."/>
            <person name="Arendt D."/>
            <person name="Savage R."/>
            <person name="Osoegawa K."/>
            <person name="de Jong P."/>
            <person name="Grimwood J."/>
            <person name="Chapman J.A."/>
            <person name="Shapiro H."/>
            <person name="Aerts A."/>
            <person name="Otillar R.P."/>
            <person name="Terry A.Y."/>
            <person name="Boore J.L."/>
            <person name="Grigoriev I.V."/>
            <person name="Lindberg D.R."/>
            <person name="Seaver E.C."/>
            <person name="Weisblat D.A."/>
            <person name="Putnam N.H."/>
            <person name="Rokhsar D.S."/>
        </authorList>
    </citation>
    <scope>NUCLEOTIDE SEQUENCE [LARGE SCALE GENOMIC DNA]</scope>
</reference>
<dbReference type="KEGG" id="lgi:LOTGIDRAFT_144142"/>
<accession>V4C406</accession>
<feature type="chain" id="PRO_5004718460" evidence="1">
    <location>
        <begin position="18"/>
        <end position="65"/>
    </location>
</feature>
<evidence type="ECO:0000313" key="2">
    <source>
        <dbReference type="EMBL" id="ESO96289.1"/>
    </source>
</evidence>
<feature type="signal peptide" evidence="1">
    <location>
        <begin position="1"/>
        <end position="17"/>
    </location>
</feature>
<keyword evidence="3" id="KW-1185">Reference proteome</keyword>
<dbReference type="GeneID" id="20234791"/>
<proteinExistence type="predicted"/>
<dbReference type="CTD" id="20234791"/>
<keyword evidence="1" id="KW-0732">Signal</keyword>
<protein>
    <submittedName>
        <fullName evidence="2">Uncharacterized protein</fullName>
    </submittedName>
</protein>
<dbReference type="HOGENOM" id="CLU_2856311_0_0_1"/>
<dbReference type="AlphaFoldDB" id="V4C406"/>
<organism evidence="2 3">
    <name type="scientific">Lottia gigantea</name>
    <name type="common">Giant owl limpet</name>
    <dbReference type="NCBI Taxonomy" id="225164"/>
    <lineage>
        <taxon>Eukaryota</taxon>
        <taxon>Metazoa</taxon>
        <taxon>Spiralia</taxon>
        <taxon>Lophotrochozoa</taxon>
        <taxon>Mollusca</taxon>
        <taxon>Gastropoda</taxon>
        <taxon>Patellogastropoda</taxon>
        <taxon>Lottioidea</taxon>
        <taxon>Lottiidae</taxon>
        <taxon>Lottia</taxon>
    </lineage>
</organism>
<gene>
    <name evidence="2" type="ORF">LOTGIDRAFT_144142</name>
</gene>
<feature type="non-terminal residue" evidence="2">
    <location>
        <position position="1"/>
    </location>
</feature>
<sequence length="65" mass="7583">CTKQTLVLLMCVYQTDSCTFNVCVPNRLMYFQCVCTKQTLVLLMCVYQTDSCTFNVCVPNRLMYF</sequence>
<dbReference type="Proteomes" id="UP000030746">
    <property type="component" value="Unassembled WGS sequence"/>
</dbReference>
<dbReference type="EMBL" id="KB201498">
    <property type="protein sequence ID" value="ESO96289.1"/>
    <property type="molecule type" value="Genomic_DNA"/>
</dbReference>
<evidence type="ECO:0000313" key="3">
    <source>
        <dbReference type="Proteomes" id="UP000030746"/>
    </source>
</evidence>